<comment type="caution">
    <text evidence="2">The sequence shown here is derived from an EMBL/GenBank/DDBJ whole genome shotgun (WGS) entry which is preliminary data.</text>
</comment>
<sequence length="48" mass="5264">MATRLVVSPLTAKSHVSRIMAKLGARDRTQVVVMAYEYGMVSPGWLEG</sequence>
<dbReference type="Pfam" id="PF00196">
    <property type="entry name" value="GerE"/>
    <property type="match status" value="1"/>
</dbReference>
<accession>A0ABS7W3M4</accession>
<dbReference type="PROSITE" id="PS50043">
    <property type="entry name" value="HTH_LUXR_2"/>
    <property type="match status" value="1"/>
</dbReference>
<proteinExistence type="predicted"/>
<dbReference type="SUPFAM" id="SSF46894">
    <property type="entry name" value="C-terminal effector domain of the bipartite response regulators"/>
    <property type="match status" value="1"/>
</dbReference>
<dbReference type="EMBL" id="JAHSTP010000004">
    <property type="protein sequence ID" value="MBZ6152043.1"/>
    <property type="molecule type" value="Genomic_DNA"/>
</dbReference>
<dbReference type="SMART" id="SM00421">
    <property type="entry name" value="HTH_LUXR"/>
    <property type="match status" value="1"/>
</dbReference>
<keyword evidence="3" id="KW-1185">Reference proteome</keyword>
<reference evidence="2 3" key="1">
    <citation type="submission" date="2021-06" db="EMBL/GenBank/DDBJ databases">
        <title>Ecological speciation of a Streptomyces species isolated from different habitats and geographic origins.</title>
        <authorList>
            <person name="Wang J."/>
        </authorList>
    </citation>
    <scope>NUCLEOTIDE SEQUENCE [LARGE SCALE GENOMIC DNA]</scope>
    <source>
        <strain evidence="2 3">FXJ8.012</strain>
    </source>
</reference>
<dbReference type="InterPro" id="IPR036388">
    <property type="entry name" value="WH-like_DNA-bd_sf"/>
</dbReference>
<name>A0ABS7W3M4_STROV</name>
<dbReference type="Proteomes" id="UP000758701">
    <property type="component" value="Unassembled WGS sequence"/>
</dbReference>
<protein>
    <submittedName>
        <fullName evidence="2">Helix-turn-helix transcriptional regulator</fullName>
    </submittedName>
</protein>
<dbReference type="InterPro" id="IPR000792">
    <property type="entry name" value="Tscrpt_reg_LuxR_C"/>
</dbReference>
<feature type="domain" description="HTH luxR-type" evidence="1">
    <location>
        <begin position="1"/>
        <end position="39"/>
    </location>
</feature>
<evidence type="ECO:0000313" key="2">
    <source>
        <dbReference type="EMBL" id="MBZ6152043.1"/>
    </source>
</evidence>
<organism evidence="2 3">
    <name type="scientific">Streptomyces olivaceus</name>
    <dbReference type="NCBI Taxonomy" id="47716"/>
    <lineage>
        <taxon>Bacteria</taxon>
        <taxon>Bacillati</taxon>
        <taxon>Actinomycetota</taxon>
        <taxon>Actinomycetes</taxon>
        <taxon>Kitasatosporales</taxon>
        <taxon>Streptomycetaceae</taxon>
        <taxon>Streptomyces</taxon>
    </lineage>
</organism>
<dbReference type="InterPro" id="IPR016032">
    <property type="entry name" value="Sig_transdc_resp-reg_C-effctor"/>
</dbReference>
<gene>
    <name evidence="2" type="ORF">KVH32_12860</name>
</gene>
<dbReference type="Gene3D" id="1.10.10.10">
    <property type="entry name" value="Winged helix-like DNA-binding domain superfamily/Winged helix DNA-binding domain"/>
    <property type="match status" value="1"/>
</dbReference>
<evidence type="ECO:0000313" key="3">
    <source>
        <dbReference type="Proteomes" id="UP000758701"/>
    </source>
</evidence>
<evidence type="ECO:0000259" key="1">
    <source>
        <dbReference type="PROSITE" id="PS50043"/>
    </source>
</evidence>